<dbReference type="Gramene" id="KQJ94961">
    <property type="protein sequence ID" value="KQJ94961"/>
    <property type="gene ID" value="BRADI_3g14360v3"/>
</dbReference>
<organism evidence="8">
    <name type="scientific">Brachypodium distachyon</name>
    <name type="common">Purple false brome</name>
    <name type="synonym">Trachynia distachya</name>
    <dbReference type="NCBI Taxonomy" id="15368"/>
    <lineage>
        <taxon>Eukaryota</taxon>
        <taxon>Viridiplantae</taxon>
        <taxon>Streptophyta</taxon>
        <taxon>Embryophyta</taxon>
        <taxon>Tracheophyta</taxon>
        <taxon>Spermatophyta</taxon>
        <taxon>Magnoliopsida</taxon>
        <taxon>Liliopsida</taxon>
        <taxon>Poales</taxon>
        <taxon>Poaceae</taxon>
        <taxon>BOP clade</taxon>
        <taxon>Pooideae</taxon>
        <taxon>Stipodae</taxon>
        <taxon>Brachypodieae</taxon>
        <taxon>Brachypodium</taxon>
    </lineage>
</organism>
<proteinExistence type="inferred from homology"/>
<protein>
    <submittedName>
        <fullName evidence="7 8">Uncharacterized protein</fullName>
    </submittedName>
</protein>
<feature type="transmembrane region" description="Helical" evidence="6">
    <location>
        <begin position="492"/>
        <end position="512"/>
    </location>
</feature>
<comment type="subcellular location">
    <subcellularLocation>
        <location evidence="1">Membrane</location>
        <topology evidence="1">Multi-pass membrane protein</topology>
    </subcellularLocation>
</comment>
<feature type="transmembrane region" description="Helical" evidence="6">
    <location>
        <begin position="441"/>
        <end position="462"/>
    </location>
</feature>
<dbReference type="InterPro" id="IPR045225">
    <property type="entry name" value="Uracil/uridine/allantoin_perm"/>
</dbReference>
<dbReference type="Pfam" id="PF02133">
    <property type="entry name" value="Transp_cyt_pur"/>
    <property type="match status" value="1"/>
</dbReference>
<dbReference type="HOGENOM" id="CLU_021555_0_1_1"/>
<dbReference type="GO" id="GO:0015205">
    <property type="term" value="F:nucleobase transmembrane transporter activity"/>
    <property type="evidence" value="ECO:0000318"/>
    <property type="project" value="GO_Central"/>
</dbReference>
<dbReference type="eggNOG" id="KOG2466">
    <property type="taxonomic scope" value="Eukaryota"/>
</dbReference>
<feature type="transmembrane region" description="Helical" evidence="6">
    <location>
        <begin position="85"/>
        <end position="104"/>
    </location>
</feature>
<evidence type="ECO:0000313" key="8">
    <source>
        <dbReference type="EnsemblPlants" id="KQJ94961"/>
    </source>
</evidence>
<feature type="transmembrane region" description="Helical" evidence="6">
    <location>
        <begin position="408"/>
        <end position="429"/>
    </location>
</feature>
<feature type="transmembrane region" description="Helical" evidence="6">
    <location>
        <begin position="30"/>
        <end position="50"/>
    </location>
</feature>
<dbReference type="GeneID" id="100834718"/>
<reference evidence="7 8" key="1">
    <citation type="journal article" date="2010" name="Nature">
        <title>Genome sequencing and analysis of the model grass Brachypodium distachyon.</title>
        <authorList>
            <consortium name="International Brachypodium Initiative"/>
        </authorList>
    </citation>
    <scope>NUCLEOTIDE SEQUENCE [LARGE SCALE GENOMIC DNA]</scope>
    <source>
        <strain evidence="7 8">Bd21</strain>
    </source>
</reference>
<keyword evidence="3 6" id="KW-0812">Transmembrane</keyword>
<accession>I1I0Q1</accession>
<dbReference type="STRING" id="15368.I1I0Q1"/>
<dbReference type="Proteomes" id="UP000008810">
    <property type="component" value="Chromosome 3"/>
</dbReference>
<gene>
    <name evidence="8" type="primary">LOC100834718</name>
    <name evidence="7" type="ORF">BRADI_3g14360v3</name>
</gene>
<name>I1I0Q1_BRADI</name>
<dbReference type="FunFam" id="1.10.4160.10:FF:000001">
    <property type="entry name" value="Uracil permease, putative"/>
    <property type="match status" value="1"/>
</dbReference>
<dbReference type="OMA" id="QVFGQWF"/>
<dbReference type="PANTHER" id="PTHR30618:SF14">
    <property type="match status" value="1"/>
</dbReference>
<dbReference type="GO" id="GO:0015851">
    <property type="term" value="P:nucleobase transport"/>
    <property type="evidence" value="ECO:0000318"/>
    <property type="project" value="GO_Central"/>
</dbReference>
<dbReference type="OrthoDB" id="2018619at2759"/>
<evidence type="ECO:0000256" key="6">
    <source>
        <dbReference type="SAM" id="Phobius"/>
    </source>
</evidence>
<dbReference type="RefSeq" id="XP_003571352.2">
    <property type="nucleotide sequence ID" value="XM_003571304.4"/>
</dbReference>
<dbReference type="PANTHER" id="PTHR30618">
    <property type="entry name" value="NCS1 FAMILY PURINE/PYRIMIDINE TRANSPORTER"/>
    <property type="match status" value="1"/>
</dbReference>
<feature type="transmembrane region" description="Helical" evidence="6">
    <location>
        <begin position="168"/>
        <end position="190"/>
    </location>
</feature>
<evidence type="ECO:0000256" key="4">
    <source>
        <dbReference type="ARBA" id="ARBA00022989"/>
    </source>
</evidence>
<dbReference type="InterPro" id="IPR001248">
    <property type="entry name" value="Pur-cyt_permease"/>
</dbReference>
<dbReference type="KEGG" id="bdi:100834718"/>
<dbReference type="EMBL" id="CM000882">
    <property type="protein sequence ID" value="KQJ94961.1"/>
    <property type="molecule type" value="Genomic_DNA"/>
</dbReference>
<reference evidence="7" key="2">
    <citation type="submission" date="2017-06" db="EMBL/GenBank/DDBJ databases">
        <title>WGS assembly of Brachypodium distachyon.</title>
        <authorList>
            <consortium name="The International Brachypodium Initiative"/>
            <person name="Lucas S."/>
            <person name="Harmon-Smith M."/>
            <person name="Lail K."/>
            <person name="Tice H."/>
            <person name="Grimwood J."/>
            <person name="Bruce D."/>
            <person name="Barry K."/>
            <person name="Shu S."/>
            <person name="Lindquist E."/>
            <person name="Wang M."/>
            <person name="Pitluck S."/>
            <person name="Vogel J.P."/>
            <person name="Garvin D.F."/>
            <person name="Mockler T.C."/>
            <person name="Schmutz J."/>
            <person name="Rokhsar D."/>
            <person name="Bevan M.W."/>
        </authorList>
    </citation>
    <scope>NUCLEOTIDE SEQUENCE</scope>
    <source>
        <strain evidence="7">Bd21</strain>
    </source>
</reference>
<feature type="transmembrane region" description="Helical" evidence="6">
    <location>
        <begin position="210"/>
        <end position="234"/>
    </location>
</feature>
<evidence type="ECO:0000256" key="1">
    <source>
        <dbReference type="ARBA" id="ARBA00004141"/>
    </source>
</evidence>
<feature type="transmembrane region" description="Helical" evidence="6">
    <location>
        <begin position="289"/>
        <end position="312"/>
    </location>
</feature>
<comment type="similarity">
    <text evidence="2">Belongs to the purine-cytosine permease (2.A.39) family.</text>
</comment>
<keyword evidence="5 6" id="KW-0472">Membrane</keyword>
<feature type="transmembrane region" description="Helical" evidence="6">
    <location>
        <begin position="524"/>
        <end position="547"/>
    </location>
</feature>
<dbReference type="AlphaFoldDB" id="I1I0Q1"/>
<evidence type="ECO:0000256" key="5">
    <source>
        <dbReference type="ARBA" id="ARBA00023136"/>
    </source>
</evidence>
<reference evidence="8" key="3">
    <citation type="submission" date="2018-08" db="UniProtKB">
        <authorList>
            <consortium name="EnsemblPlants"/>
        </authorList>
    </citation>
    <scope>IDENTIFICATION</scope>
    <source>
        <strain evidence="8">cv. Bd21</strain>
    </source>
</reference>
<feature type="transmembrane region" description="Helical" evidence="6">
    <location>
        <begin position="333"/>
        <end position="353"/>
    </location>
</feature>
<dbReference type="GO" id="GO:0005886">
    <property type="term" value="C:plasma membrane"/>
    <property type="evidence" value="ECO:0000318"/>
    <property type="project" value="GO_Central"/>
</dbReference>
<sequence length="562" mass="57999">MAACASMAVSRALITTRCRRPGGMHLQPRMPLIAGPGPAAAPLLLLPTMASARTRRRKIMPDCPRLGGGGDDLAPTPASERTMTALDLATLWVGLVVGVPAYYLAGSLVDLGMSAAQGVATVALANLIVLATLVLAAAPAATHGLPFPVLARAAFGIRGAHVPAAARALVGCGWFGIESWIGGRAIFLLLPDSAITSLPPAMVAPAHPALLGAASPVELACLLAFTALQLAVLSSGMAGIRNLERYSAPVLVFLTAALLAWAFFSSSSSGGVNFWAVLSQPSRLAGPDLWAVFFPALTANISFWSTVSISIADFARYARSQADQVLGQAGLPVFMGLFTLAGLLITSSTQPIFGRVVSDPIDLLSQISIRSPWPAATKLASIAGVSLAIITTNVAANVVAPANTLVSLFPGAFTFTTAALATALLGVALQPWRLLGSSESFVFTWLLGNAALMGPIAGVSLADHYLVRRTRLDVAALYSEEAGGEYYFQGGFNVTAMVAMAAGFAAVVPGFLHNVGVLASVPRAFVVAYNNAWFVSFFVAGGFYCLLRGSEQSLVACSAAAA</sequence>
<feature type="transmembrane region" description="Helical" evidence="6">
    <location>
        <begin position="246"/>
        <end position="264"/>
    </location>
</feature>
<dbReference type="EnsemblPlants" id="KQJ94961">
    <property type="protein sequence ID" value="KQJ94961"/>
    <property type="gene ID" value="BRADI_3g14360v3"/>
</dbReference>
<dbReference type="Gene3D" id="1.10.4160.10">
    <property type="entry name" value="Hydantoin permease"/>
    <property type="match status" value="1"/>
</dbReference>
<evidence type="ECO:0000313" key="9">
    <source>
        <dbReference type="Proteomes" id="UP000008810"/>
    </source>
</evidence>
<evidence type="ECO:0000313" key="7">
    <source>
        <dbReference type="EMBL" id="KQJ94961.1"/>
    </source>
</evidence>
<keyword evidence="9" id="KW-1185">Reference proteome</keyword>
<feature type="transmembrane region" description="Helical" evidence="6">
    <location>
        <begin position="373"/>
        <end position="396"/>
    </location>
</feature>
<evidence type="ECO:0000256" key="3">
    <source>
        <dbReference type="ARBA" id="ARBA00022692"/>
    </source>
</evidence>
<evidence type="ECO:0000256" key="2">
    <source>
        <dbReference type="ARBA" id="ARBA00008974"/>
    </source>
</evidence>
<keyword evidence="4 6" id="KW-1133">Transmembrane helix</keyword>
<feature type="transmembrane region" description="Helical" evidence="6">
    <location>
        <begin position="124"/>
        <end position="147"/>
    </location>
</feature>